<dbReference type="SUPFAM" id="SSF103039">
    <property type="entry name" value="CheC-like"/>
    <property type="match status" value="1"/>
</dbReference>
<feature type="domain" description="Chemotaxis phosphatase CheX-like" evidence="2">
    <location>
        <begin position="42"/>
        <end position="139"/>
    </location>
</feature>
<dbReference type="InterPro" id="IPR038756">
    <property type="entry name" value="CheX-like"/>
</dbReference>
<evidence type="ECO:0000313" key="3">
    <source>
        <dbReference type="EMBL" id="SFJ68665.1"/>
    </source>
</evidence>
<accession>A0A1I3TCH9</accession>
<dbReference type="STRING" id="52560.SAMN04488082_105180"/>
<dbReference type="InterPro" id="IPR028976">
    <property type="entry name" value="CheC-like_sf"/>
</dbReference>
<evidence type="ECO:0000313" key="4">
    <source>
        <dbReference type="Proteomes" id="UP000198635"/>
    </source>
</evidence>
<dbReference type="Pfam" id="PF13690">
    <property type="entry name" value="CheX"/>
    <property type="match status" value="1"/>
</dbReference>
<organism evidence="3 4">
    <name type="scientific">Desulfomicrobium apsheronum</name>
    <dbReference type="NCBI Taxonomy" id="52560"/>
    <lineage>
        <taxon>Bacteria</taxon>
        <taxon>Pseudomonadati</taxon>
        <taxon>Thermodesulfobacteriota</taxon>
        <taxon>Desulfovibrionia</taxon>
        <taxon>Desulfovibrionales</taxon>
        <taxon>Desulfomicrobiaceae</taxon>
        <taxon>Desulfomicrobium</taxon>
    </lineage>
</organism>
<keyword evidence="4" id="KW-1185">Reference proteome</keyword>
<evidence type="ECO:0000256" key="1">
    <source>
        <dbReference type="ARBA" id="ARBA00022500"/>
    </source>
</evidence>
<dbReference type="Gene3D" id="3.40.1550.10">
    <property type="entry name" value="CheC-like"/>
    <property type="match status" value="1"/>
</dbReference>
<keyword evidence="1" id="KW-0145">Chemotaxis</keyword>
<name>A0A1I3TCH9_9BACT</name>
<dbReference type="AlphaFoldDB" id="A0A1I3TCH9"/>
<sequence>MSPDLAKPFISATKHVLSAAAALEVVAGPPYVKKDKIACGCVSALIGITGDKKGTFCISFDKNTAVYIVRQMLGDAIEDVVQDVQDAMGEITNMISGHARVGLVNMGLKLQGSTPSVIMGDNHSISYRTSARAIAIPFSCQAGKFTLEFCFD</sequence>
<evidence type="ECO:0000259" key="2">
    <source>
        <dbReference type="Pfam" id="PF13690"/>
    </source>
</evidence>
<reference evidence="4" key="1">
    <citation type="submission" date="2016-10" db="EMBL/GenBank/DDBJ databases">
        <authorList>
            <person name="Varghese N."/>
            <person name="Submissions S."/>
        </authorList>
    </citation>
    <scope>NUCLEOTIDE SEQUENCE [LARGE SCALE GENOMIC DNA]</scope>
    <source>
        <strain evidence="4">DSM 5918</strain>
    </source>
</reference>
<dbReference type="Proteomes" id="UP000198635">
    <property type="component" value="Unassembled WGS sequence"/>
</dbReference>
<protein>
    <submittedName>
        <fullName evidence="3">Chemotaxis protein CheX</fullName>
    </submittedName>
</protein>
<dbReference type="OrthoDB" id="9790435at2"/>
<gene>
    <name evidence="3" type="ORF">SAMN04488082_105180</name>
</gene>
<dbReference type="PANTHER" id="PTHR39452">
    <property type="entry name" value="CHEY-P PHOSPHATASE CHEX"/>
    <property type="match status" value="1"/>
</dbReference>
<dbReference type="EMBL" id="FORX01000005">
    <property type="protein sequence ID" value="SFJ68665.1"/>
    <property type="molecule type" value="Genomic_DNA"/>
</dbReference>
<dbReference type="RefSeq" id="WP_092373689.1">
    <property type="nucleotide sequence ID" value="NZ_FORX01000005.1"/>
</dbReference>
<dbReference type="PANTHER" id="PTHR39452:SF1">
    <property type="entry name" value="CHEY-P PHOSPHATASE CHEX"/>
    <property type="match status" value="1"/>
</dbReference>
<proteinExistence type="predicted"/>
<dbReference type="InterPro" id="IPR028051">
    <property type="entry name" value="CheX-like_dom"/>
</dbReference>
<dbReference type="CDD" id="cd17906">
    <property type="entry name" value="CheX"/>
    <property type="match status" value="1"/>
</dbReference>
<dbReference type="GO" id="GO:0006935">
    <property type="term" value="P:chemotaxis"/>
    <property type="evidence" value="ECO:0007669"/>
    <property type="project" value="UniProtKB-KW"/>
</dbReference>